<dbReference type="Proteomes" id="UP001221142">
    <property type="component" value="Unassembled WGS sequence"/>
</dbReference>
<organism evidence="9 10">
    <name type="scientific">Roridomyces roridus</name>
    <dbReference type="NCBI Taxonomy" id="1738132"/>
    <lineage>
        <taxon>Eukaryota</taxon>
        <taxon>Fungi</taxon>
        <taxon>Dikarya</taxon>
        <taxon>Basidiomycota</taxon>
        <taxon>Agaricomycotina</taxon>
        <taxon>Agaricomycetes</taxon>
        <taxon>Agaricomycetidae</taxon>
        <taxon>Agaricales</taxon>
        <taxon>Marasmiineae</taxon>
        <taxon>Mycenaceae</taxon>
        <taxon>Roridomyces</taxon>
    </lineage>
</organism>
<feature type="transmembrane region" description="Helical" evidence="7">
    <location>
        <begin position="194"/>
        <end position="211"/>
    </location>
</feature>
<comment type="subcellular location">
    <subcellularLocation>
        <location evidence="1">Membrane</location>
        <topology evidence="1">Multi-pass membrane protein</topology>
    </subcellularLocation>
</comment>
<feature type="transmembrane region" description="Helical" evidence="7">
    <location>
        <begin position="115"/>
        <end position="137"/>
    </location>
</feature>
<evidence type="ECO:0000256" key="2">
    <source>
        <dbReference type="ARBA" id="ARBA00022692"/>
    </source>
</evidence>
<feature type="transmembrane region" description="Helical" evidence="7">
    <location>
        <begin position="12"/>
        <end position="33"/>
    </location>
</feature>
<feature type="transmembrane region" description="Helical" evidence="7">
    <location>
        <begin position="80"/>
        <end position="103"/>
    </location>
</feature>
<feature type="region of interest" description="Disordered" evidence="6">
    <location>
        <begin position="310"/>
        <end position="341"/>
    </location>
</feature>
<evidence type="ECO:0000313" key="10">
    <source>
        <dbReference type="Proteomes" id="UP001221142"/>
    </source>
</evidence>
<gene>
    <name evidence="9" type="ORF">FB45DRAFT_302222</name>
</gene>
<keyword evidence="4 7" id="KW-0472">Membrane</keyword>
<keyword evidence="3 7" id="KW-1133">Transmembrane helix</keyword>
<evidence type="ECO:0000313" key="9">
    <source>
        <dbReference type="EMBL" id="KAJ7612646.1"/>
    </source>
</evidence>
<keyword evidence="2 7" id="KW-0812">Transmembrane</keyword>
<keyword evidence="10" id="KW-1185">Reference proteome</keyword>
<protein>
    <recommendedName>
        <fullName evidence="8">Rhodopsin domain-containing protein</fullName>
    </recommendedName>
</protein>
<comment type="similarity">
    <text evidence="5">Belongs to the SAT4 family.</text>
</comment>
<dbReference type="GO" id="GO:0016020">
    <property type="term" value="C:membrane"/>
    <property type="evidence" value="ECO:0007669"/>
    <property type="project" value="UniProtKB-SubCell"/>
</dbReference>
<evidence type="ECO:0000256" key="6">
    <source>
        <dbReference type="SAM" id="MobiDB-lite"/>
    </source>
</evidence>
<evidence type="ECO:0000256" key="4">
    <source>
        <dbReference type="ARBA" id="ARBA00023136"/>
    </source>
</evidence>
<accession>A0AAD7B832</accession>
<dbReference type="InterPro" id="IPR052337">
    <property type="entry name" value="SAT4-like"/>
</dbReference>
<dbReference type="Pfam" id="PF20684">
    <property type="entry name" value="Fung_rhodopsin"/>
    <property type="match status" value="1"/>
</dbReference>
<evidence type="ECO:0000256" key="5">
    <source>
        <dbReference type="ARBA" id="ARBA00038359"/>
    </source>
</evidence>
<evidence type="ECO:0000256" key="7">
    <source>
        <dbReference type="SAM" id="Phobius"/>
    </source>
</evidence>
<feature type="transmembrane region" description="Helical" evidence="7">
    <location>
        <begin position="231"/>
        <end position="250"/>
    </location>
</feature>
<name>A0AAD7B832_9AGAR</name>
<reference evidence="9" key="1">
    <citation type="submission" date="2023-03" db="EMBL/GenBank/DDBJ databases">
        <title>Massive genome expansion in bonnet fungi (Mycena s.s.) driven by repeated elements and novel gene families across ecological guilds.</title>
        <authorList>
            <consortium name="Lawrence Berkeley National Laboratory"/>
            <person name="Harder C.B."/>
            <person name="Miyauchi S."/>
            <person name="Viragh M."/>
            <person name="Kuo A."/>
            <person name="Thoen E."/>
            <person name="Andreopoulos B."/>
            <person name="Lu D."/>
            <person name="Skrede I."/>
            <person name="Drula E."/>
            <person name="Henrissat B."/>
            <person name="Morin E."/>
            <person name="Kohler A."/>
            <person name="Barry K."/>
            <person name="LaButti K."/>
            <person name="Morin E."/>
            <person name="Salamov A."/>
            <person name="Lipzen A."/>
            <person name="Mereny Z."/>
            <person name="Hegedus B."/>
            <person name="Baldrian P."/>
            <person name="Stursova M."/>
            <person name="Weitz H."/>
            <person name="Taylor A."/>
            <person name="Grigoriev I.V."/>
            <person name="Nagy L.G."/>
            <person name="Martin F."/>
            <person name="Kauserud H."/>
        </authorList>
    </citation>
    <scope>NUCLEOTIDE SEQUENCE</scope>
    <source>
        <strain evidence="9">9284</strain>
    </source>
</reference>
<evidence type="ECO:0000256" key="1">
    <source>
        <dbReference type="ARBA" id="ARBA00004141"/>
    </source>
</evidence>
<dbReference type="PANTHER" id="PTHR33048">
    <property type="entry name" value="PTH11-LIKE INTEGRAL MEMBRANE PROTEIN (AFU_ORTHOLOGUE AFUA_5G11245)"/>
    <property type="match status" value="1"/>
</dbReference>
<evidence type="ECO:0000256" key="3">
    <source>
        <dbReference type="ARBA" id="ARBA00022989"/>
    </source>
</evidence>
<proteinExistence type="inferred from homology"/>
<feature type="transmembrane region" description="Helical" evidence="7">
    <location>
        <begin position="45"/>
        <end position="65"/>
    </location>
</feature>
<dbReference type="AlphaFoldDB" id="A0AAD7B832"/>
<dbReference type="PANTHER" id="PTHR33048:SF19">
    <property type="entry name" value="MEMBRANE PROTEIN PTH11-LIKE, PUTATIVE (AFU_ORTHOLOGUE AFUA_1G14080)-RELATED"/>
    <property type="match status" value="1"/>
</dbReference>
<feature type="domain" description="Rhodopsin" evidence="8">
    <location>
        <begin position="30"/>
        <end position="224"/>
    </location>
</feature>
<dbReference type="InterPro" id="IPR049326">
    <property type="entry name" value="Rhodopsin_dom_fungi"/>
</dbReference>
<comment type="caution">
    <text evidence="9">The sequence shown here is derived from an EMBL/GenBank/DDBJ whole genome shotgun (WGS) entry which is preliminary data.</text>
</comment>
<sequence length="341" mass="38034">MPWAVSPTIDQLRILTCVLSPFAVVVTLFRLYVRRTQGKLWWDDLWVALSAFMTVIFVTVFVLHIRNPLTNPMTQYQKVVVYYFCPITFYTVAWTARISILLTVMRLSFALLRKLLVGAIALFILCWTILFAQTFWVCETQPGWKESPLAQCDLGRQVAITLIIMDVICDTILIGAPLSLLWGSRLQRGLKIRLIAVFASTAIMTATSLYHDFTIYVFGGLQEAFAANLQVSSSLLVANLSVIVAFIFRATSSDETYSSKTAAGVATFGGGTNLRRGRAPTFGGIETIMHDDPQIKVQVNISHTDDTFRTWDEDDKAGREVGPGRVDKIELKSFPPSSDAV</sequence>
<feature type="transmembrane region" description="Helical" evidence="7">
    <location>
        <begin position="157"/>
        <end position="182"/>
    </location>
</feature>
<dbReference type="EMBL" id="JARKIF010000030">
    <property type="protein sequence ID" value="KAJ7612646.1"/>
    <property type="molecule type" value="Genomic_DNA"/>
</dbReference>
<feature type="compositionally biased region" description="Basic and acidic residues" evidence="6">
    <location>
        <begin position="310"/>
        <end position="319"/>
    </location>
</feature>
<evidence type="ECO:0000259" key="8">
    <source>
        <dbReference type="Pfam" id="PF20684"/>
    </source>
</evidence>